<organism evidence="2 3">
    <name type="scientific">Pristionchus entomophagus</name>
    <dbReference type="NCBI Taxonomy" id="358040"/>
    <lineage>
        <taxon>Eukaryota</taxon>
        <taxon>Metazoa</taxon>
        <taxon>Ecdysozoa</taxon>
        <taxon>Nematoda</taxon>
        <taxon>Chromadorea</taxon>
        <taxon>Rhabditida</taxon>
        <taxon>Rhabditina</taxon>
        <taxon>Diplogasteromorpha</taxon>
        <taxon>Diplogasteroidea</taxon>
        <taxon>Neodiplogasteridae</taxon>
        <taxon>Pristionchus</taxon>
    </lineage>
</organism>
<dbReference type="Proteomes" id="UP001432027">
    <property type="component" value="Unassembled WGS sequence"/>
</dbReference>
<protein>
    <recommendedName>
        <fullName evidence="4">C2H2-type domain-containing protein</fullName>
    </recommendedName>
</protein>
<evidence type="ECO:0000313" key="2">
    <source>
        <dbReference type="EMBL" id="GMS90128.1"/>
    </source>
</evidence>
<feature type="non-terminal residue" evidence="2">
    <location>
        <position position="1"/>
    </location>
</feature>
<accession>A0AAV5T7K3</accession>
<gene>
    <name evidence="2" type="ORF">PENTCL1PPCAC_12303</name>
</gene>
<reference evidence="2" key="1">
    <citation type="submission" date="2023-10" db="EMBL/GenBank/DDBJ databases">
        <title>Genome assembly of Pristionchus species.</title>
        <authorList>
            <person name="Yoshida K."/>
            <person name="Sommer R.J."/>
        </authorList>
    </citation>
    <scope>NUCLEOTIDE SEQUENCE</scope>
    <source>
        <strain evidence="2">RS0144</strain>
    </source>
</reference>
<keyword evidence="3" id="KW-1185">Reference proteome</keyword>
<dbReference type="AlphaFoldDB" id="A0AAV5T7K3"/>
<feature type="compositionally biased region" description="Basic and acidic residues" evidence="1">
    <location>
        <begin position="18"/>
        <end position="30"/>
    </location>
</feature>
<feature type="non-terminal residue" evidence="2">
    <location>
        <position position="320"/>
    </location>
</feature>
<dbReference type="EMBL" id="BTSX01000003">
    <property type="protein sequence ID" value="GMS90128.1"/>
    <property type="molecule type" value="Genomic_DNA"/>
</dbReference>
<evidence type="ECO:0000313" key="3">
    <source>
        <dbReference type="Proteomes" id="UP001432027"/>
    </source>
</evidence>
<sequence length="320" mass="36527">SMDQSDEPLSIVGKKSKKDSSKTDKEEKTAKRNLPVEESEDDVKPSLKKSKRESKKNSRHRHDQASVRKSGKKSTPKCIRCDAYPHSAITYARHLVYAHKSTLIADGIYLICGCGIEVRSDNRLAKHLLCRDSEFTLHKKIKDTTPKCVLCDIYPSSAQYAYTSAYSGHIKRDHKSTLKANEIYLLCSCGTEIRTNDDNFKHNAKCKSDQFTVHKLDKPITPPPKCIICEIHPPTASAYTHHLKNRHKFSLSVKEIYLRCSCGTVIRTYRDNTKHNAKCKSHQFTVHKLIKKATPQGVLCEKKKKIKDEVKKDMEENEKE</sequence>
<feature type="compositionally biased region" description="Basic residues" evidence="1">
    <location>
        <begin position="46"/>
        <end position="62"/>
    </location>
</feature>
<proteinExistence type="predicted"/>
<name>A0AAV5T7K3_9BILA</name>
<evidence type="ECO:0000256" key="1">
    <source>
        <dbReference type="SAM" id="MobiDB-lite"/>
    </source>
</evidence>
<comment type="caution">
    <text evidence="2">The sequence shown here is derived from an EMBL/GenBank/DDBJ whole genome shotgun (WGS) entry which is preliminary data.</text>
</comment>
<feature type="region of interest" description="Disordered" evidence="1">
    <location>
        <begin position="1"/>
        <end position="76"/>
    </location>
</feature>
<evidence type="ECO:0008006" key="4">
    <source>
        <dbReference type="Google" id="ProtNLM"/>
    </source>
</evidence>